<keyword evidence="4 9" id="KW-0808">Transferase</keyword>
<evidence type="ECO:0000256" key="3">
    <source>
        <dbReference type="ARBA" id="ARBA00022676"/>
    </source>
</evidence>
<feature type="transmembrane region" description="Helical" evidence="8">
    <location>
        <begin position="318"/>
        <end position="336"/>
    </location>
</feature>
<dbReference type="PANTHER" id="PTHR33908">
    <property type="entry name" value="MANNOSYLTRANSFERASE YKCB-RELATED"/>
    <property type="match status" value="1"/>
</dbReference>
<evidence type="ECO:0000256" key="2">
    <source>
        <dbReference type="ARBA" id="ARBA00022475"/>
    </source>
</evidence>
<dbReference type="AlphaFoldDB" id="A0A426UBH3"/>
<gene>
    <name evidence="9" type="ORF">EI684_00720</name>
</gene>
<dbReference type="EMBL" id="RSAS01000029">
    <property type="protein sequence ID" value="RRR78128.1"/>
    <property type="molecule type" value="Genomic_DNA"/>
</dbReference>
<dbReference type="GO" id="GO:0016763">
    <property type="term" value="F:pentosyltransferase activity"/>
    <property type="evidence" value="ECO:0007669"/>
    <property type="project" value="TreeGrafter"/>
</dbReference>
<dbReference type="InterPro" id="IPR050297">
    <property type="entry name" value="LipidA_mod_glycosyltrf_83"/>
</dbReference>
<feature type="transmembrane region" description="Helical" evidence="8">
    <location>
        <begin position="348"/>
        <end position="381"/>
    </location>
</feature>
<evidence type="ECO:0000256" key="8">
    <source>
        <dbReference type="SAM" id="Phobius"/>
    </source>
</evidence>
<sequence length="720" mass="80394">MLYAVRSWWLFSLVLAGIAGMACFFWLLQRPLASLEQARGLYRPEVGREERLFRWTSSRVQIPLARSSTTTLLRLELAAEPWEGRHTSVVTLTTHAHTLGSFVVPAPRRFYTVLVPDAAQTLFLQTNVGQPPGRPWHWVGVQVLSLEAQPLGWPWRALRTALLVALATPLVWLAGRWLLRRGYGPLALVTLLALGLRAIWLDHAPPGAHHDELVSLVDAWYLLHTGHDHHGNGWPLGAFEAFGDWISPLLTYLFLPAVALAGGPLPLAGRWVTVLVGTLAVPLSYGLAREFGWPRIAALACAVVTALAPWQVSLSRTAIPPALVFTTLTLFMWVGLRFMRTATPQAAWLLALVAGLGLYAYPTLKMFIPLLLGLIVLLAWLRHGWGLVRYAAAPAGLLALLWLPFVYTTLFNRASATRLQDLALRAETPLGLLLSWWQNYSLYWGPGYYYRFGDAFADHGYLQNGVQLWPEAPLVALGLVALLVGTAGELRVRWQRWHGSAAPAPSGALLLLFGALLLAPLPTSLTWQNPHAYRAAGIAPFYTLLVGLGMASFWHLSERARTQGLRQRLRWGVTGLLTLLLCWQATLWFQGYTQRYPLVAGGEWLYQDGLLETMRYADEHAHTVDAIWFDRPIANYPHIYLLAALPAPLDDPATQLRLAPEAMPYYVVDAVGDYAFRSLGKLTFDLPTREAILDRFGRPAYVLQEWQDEDRLVLLIRAYP</sequence>
<dbReference type="GO" id="GO:0009103">
    <property type="term" value="P:lipopolysaccharide biosynthetic process"/>
    <property type="evidence" value="ECO:0007669"/>
    <property type="project" value="UniProtKB-ARBA"/>
</dbReference>
<evidence type="ECO:0000313" key="9">
    <source>
        <dbReference type="EMBL" id="RRR78128.1"/>
    </source>
</evidence>
<accession>A0A426UBH3</accession>
<reference evidence="9 10" key="1">
    <citation type="submission" date="2018-12" db="EMBL/GenBank/DDBJ databases">
        <title>Genome Sequence of Candidatus Viridilinea halotolerans isolated from saline sulfide-rich spring.</title>
        <authorList>
            <person name="Grouzdev D.S."/>
            <person name="Burganskaya E.I."/>
            <person name="Krutkina M.S."/>
            <person name="Sukhacheva M.V."/>
            <person name="Gorlenko V.M."/>
        </authorList>
    </citation>
    <scope>NUCLEOTIDE SEQUENCE [LARGE SCALE GENOMIC DNA]</scope>
    <source>
        <strain evidence="9">Chok-6</strain>
    </source>
</reference>
<name>A0A426UBH3_9CHLR</name>
<feature type="transmembrane region" description="Helical" evidence="8">
    <location>
        <begin position="533"/>
        <end position="557"/>
    </location>
</feature>
<feature type="transmembrane region" description="Helical" evidence="8">
    <location>
        <begin position="502"/>
        <end position="521"/>
    </location>
</feature>
<evidence type="ECO:0000256" key="7">
    <source>
        <dbReference type="ARBA" id="ARBA00023136"/>
    </source>
</evidence>
<protein>
    <submittedName>
        <fullName evidence="9">Phospholipid carrier-dependent glycosyltransferase</fullName>
    </submittedName>
</protein>
<comment type="caution">
    <text evidence="9">The sequence shown here is derived from an EMBL/GenBank/DDBJ whole genome shotgun (WGS) entry which is preliminary data.</text>
</comment>
<dbReference type="PANTHER" id="PTHR33908:SF11">
    <property type="entry name" value="MEMBRANE PROTEIN"/>
    <property type="match status" value="1"/>
</dbReference>
<organism evidence="9 10">
    <name type="scientific">Candidatus Viridilinea halotolerans</name>
    <dbReference type="NCBI Taxonomy" id="2491704"/>
    <lineage>
        <taxon>Bacteria</taxon>
        <taxon>Bacillati</taxon>
        <taxon>Chloroflexota</taxon>
        <taxon>Chloroflexia</taxon>
        <taxon>Chloroflexales</taxon>
        <taxon>Chloroflexineae</taxon>
        <taxon>Oscillochloridaceae</taxon>
        <taxon>Candidatus Viridilinea</taxon>
    </lineage>
</organism>
<keyword evidence="5 8" id="KW-0812">Transmembrane</keyword>
<feature type="transmembrane region" description="Helical" evidence="8">
    <location>
        <begin position="387"/>
        <end position="410"/>
    </location>
</feature>
<dbReference type="Proteomes" id="UP000280307">
    <property type="component" value="Unassembled WGS sequence"/>
</dbReference>
<feature type="transmembrane region" description="Helical" evidence="8">
    <location>
        <begin position="472"/>
        <end position="490"/>
    </location>
</feature>
<comment type="subcellular location">
    <subcellularLocation>
        <location evidence="1">Cell membrane</location>
        <topology evidence="1">Multi-pass membrane protein</topology>
    </subcellularLocation>
</comment>
<evidence type="ECO:0000313" key="10">
    <source>
        <dbReference type="Proteomes" id="UP000280307"/>
    </source>
</evidence>
<keyword evidence="6 8" id="KW-1133">Transmembrane helix</keyword>
<keyword evidence="2" id="KW-1003">Cell membrane</keyword>
<feature type="transmembrane region" description="Helical" evidence="8">
    <location>
        <begin position="253"/>
        <end position="281"/>
    </location>
</feature>
<feature type="transmembrane region" description="Helical" evidence="8">
    <location>
        <begin position="293"/>
        <end position="312"/>
    </location>
</feature>
<evidence type="ECO:0000256" key="6">
    <source>
        <dbReference type="ARBA" id="ARBA00022989"/>
    </source>
</evidence>
<evidence type="ECO:0000256" key="1">
    <source>
        <dbReference type="ARBA" id="ARBA00004651"/>
    </source>
</evidence>
<dbReference type="PROSITE" id="PS51257">
    <property type="entry name" value="PROKAR_LIPOPROTEIN"/>
    <property type="match status" value="1"/>
</dbReference>
<feature type="transmembrane region" description="Helical" evidence="8">
    <location>
        <begin position="422"/>
        <end position="440"/>
    </location>
</feature>
<feature type="transmembrane region" description="Helical" evidence="8">
    <location>
        <begin position="157"/>
        <end position="175"/>
    </location>
</feature>
<feature type="transmembrane region" description="Helical" evidence="8">
    <location>
        <begin position="7"/>
        <end position="28"/>
    </location>
</feature>
<keyword evidence="3" id="KW-0328">Glycosyltransferase</keyword>
<evidence type="ECO:0000256" key="5">
    <source>
        <dbReference type="ARBA" id="ARBA00022692"/>
    </source>
</evidence>
<feature type="transmembrane region" description="Helical" evidence="8">
    <location>
        <begin position="569"/>
        <end position="589"/>
    </location>
</feature>
<feature type="transmembrane region" description="Helical" evidence="8">
    <location>
        <begin position="182"/>
        <end position="200"/>
    </location>
</feature>
<dbReference type="GO" id="GO:0005886">
    <property type="term" value="C:plasma membrane"/>
    <property type="evidence" value="ECO:0007669"/>
    <property type="project" value="UniProtKB-SubCell"/>
</dbReference>
<evidence type="ECO:0000256" key="4">
    <source>
        <dbReference type="ARBA" id="ARBA00022679"/>
    </source>
</evidence>
<keyword evidence="7 8" id="KW-0472">Membrane</keyword>
<proteinExistence type="predicted"/>